<organism evidence="1 2">
    <name type="scientific">Sulfitobacter mediterraneus</name>
    <dbReference type="NCBI Taxonomy" id="83219"/>
    <lineage>
        <taxon>Bacteria</taxon>
        <taxon>Pseudomonadati</taxon>
        <taxon>Pseudomonadota</taxon>
        <taxon>Alphaproteobacteria</taxon>
        <taxon>Rhodobacterales</taxon>
        <taxon>Roseobacteraceae</taxon>
        <taxon>Sulfitobacter</taxon>
    </lineage>
</organism>
<gene>
    <name evidence="1" type="ORF">PM02_19005</name>
</gene>
<dbReference type="EMBL" id="JEMU01000027">
    <property type="protein sequence ID" value="KAJ01512.1"/>
    <property type="molecule type" value="Genomic_DNA"/>
</dbReference>
<dbReference type="STRING" id="83219.PM02_19005"/>
<dbReference type="AlphaFoldDB" id="A0A061SKW6"/>
<evidence type="ECO:0000313" key="1">
    <source>
        <dbReference type="EMBL" id="KAJ01512.1"/>
    </source>
</evidence>
<name>A0A061SKW6_9RHOB</name>
<proteinExistence type="predicted"/>
<accession>A0A061SKW6</accession>
<dbReference type="Proteomes" id="UP000027337">
    <property type="component" value="Unassembled WGS sequence"/>
</dbReference>
<sequence length="74" mass="8250">MIRLTAQKLDADHAFRPKLTQFTVEAMRCLPFLIALLGAQDETEGVLPVHEADHYQVSDHRAPVGTRTAAPRAR</sequence>
<comment type="caution">
    <text evidence="1">The sequence shown here is derived from an EMBL/GenBank/DDBJ whole genome shotgun (WGS) entry which is preliminary data.</text>
</comment>
<reference evidence="1 2" key="1">
    <citation type="journal article" date="2014" name="Genome Announc.">
        <title>Draft Genome Sequences of Two Isolates of the Roseobacter Group, Sulfitobacter sp. Strains 3SOLIMAR09 and 1FIGIMAR09, from Harbors of Mallorca Island (Mediterranean Sea).</title>
        <authorList>
            <person name="Mas-Llado M."/>
            <person name="Pina-Villalonga J.M."/>
            <person name="Brunet-Galmes I."/>
            <person name="Nogales B."/>
            <person name="Bosch R."/>
        </authorList>
    </citation>
    <scope>NUCLEOTIDE SEQUENCE [LARGE SCALE GENOMIC DNA]</scope>
    <source>
        <strain evidence="1 2">1FIGIMAR09</strain>
    </source>
</reference>
<protein>
    <submittedName>
        <fullName evidence="1">Uncharacterized protein</fullName>
    </submittedName>
</protein>
<keyword evidence="2" id="KW-1185">Reference proteome</keyword>
<evidence type="ECO:0000313" key="2">
    <source>
        <dbReference type="Proteomes" id="UP000027337"/>
    </source>
</evidence>